<reference evidence="1" key="1">
    <citation type="journal article" date="2023" name="Science">
        <title>Genome structures resolve the early diversification of teleost fishes.</title>
        <authorList>
            <person name="Parey E."/>
            <person name="Louis A."/>
            <person name="Montfort J."/>
            <person name="Bouchez O."/>
            <person name="Roques C."/>
            <person name="Iampietro C."/>
            <person name="Lluch J."/>
            <person name="Castinel A."/>
            <person name="Donnadieu C."/>
            <person name="Desvignes T."/>
            <person name="Floi Bucao C."/>
            <person name="Jouanno E."/>
            <person name="Wen M."/>
            <person name="Mejri S."/>
            <person name="Dirks R."/>
            <person name="Jansen H."/>
            <person name="Henkel C."/>
            <person name="Chen W.J."/>
            <person name="Zahm M."/>
            <person name="Cabau C."/>
            <person name="Klopp C."/>
            <person name="Thompson A.W."/>
            <person name="Robinson-Rechavi M."/>
            <person name="Braasch I."/>
            <person name="Lecointre G."/>
            <person name="Bobe J."/>
            <person name="Postlethwait J.H."/>
            <person name="Berthelot C."/>
            <person name="Roest Crollius H."/>
            <person name="Guiguen Y."/>
        </authorList>
    </citation>
    <scope>NUCLEOTIDE SEQUENCE</scope>
    <source>
        <strain evidence="1">NC1722</strain>
    </source>
</reference>
<dbReference type="EMBL" id="JAINUG010000024">
    <property type="protein sequence ID" value="KAJ8411000.1"/>
    <property type="molecule type" value="Genomic_DNA"/>
</dbReference>
<proteinExistence type="predicted"/>
<sequence>MVLTTFGSPSISNNVLPVGSIADAIGTDGEERPQGPQEGWTCRVIWDSSDSTNRSGLQWRAGKRMSVLVRKSTLWAKITTSAV</sequence>
<dbReference type="AlphaFoldDB" id="A0AAD7WVY2"/>
<dbReference type="Proteomes" id="UP001221898">
    <property type="component" value="Unassembled WGS sequence"/>
</dbReference>
<name>A0AAD7WVY2_9TELE</name>
<comment type="caution">
    <text evidence="1">The sequence shown here is derived from an EMBL/GenBank/DDBJ whole genome shotgun (WGS) entry which is preliminary data.</text>
</comment>
<keyword evidence="2" id="KW-1185">Reference proteome</keyword>
<evidence type="ECO:0000313" key="2">
    <source>
        <dbReference type="Proteomes" id="UP001221898"/>
    </source>
</evidence>
<evidence type="ECO:0000313" key="1">
    <source>
        <dbReference type="EMBL" id="KAJ8411000.1"/>
    </source>
</evidence>
<gene>
    <name evidence="1" type="ORF">AAFF_G00180350</name>
</gene>
<accession>A0AAD7WVY2</accession>
<protein>
    <submittedName>
        <fullName evidence="1">Uncharacterized protein</fullName>
    </submittedName>
</protein>
<organism evidence="1 2">
    <name type="scientific">Aldrovandia affinis</name>
    <dbReference type="NCBI Taxonomy" id="143900"/>
    <lineage>
        <taxon>Eukaryota</taxon>
        <taxon>Metazoa</taxon>
        <taxon>Chordata</taxon>
        <taxon>Craniata</taxon>
        <taxon>Vertebrata</taxon>
        <taxon>Euteleostomi</taxon>
        <taxon>Actinopterygii</taxon>
        <taxon>Neopterygii</taxon>
        <taxon>Teleostei</taxon>
        <taxon>Notacanthiformes</taxon>
        <taxon>Halosauridae</taxon>
        <taxon>Aldrovandia</taxon>
    </lineage>
</organism>